<evidence type="ECO:0000313" key="3">
    <source>
        <dbReference type="Proteomes" id="UP001589836"/>
    </source>
</evidence>
<dbReference type="EMBL" id="JBHLTP010000003">
    <property type="protein sequence ID" value="MFC0522384.1"/>
    <property type="molecule type" value="Genomic_DNA"/>
</dbReference>
<organism evidence="2 3">
    <name type="scientific">Pontibacillus salicampi</name>
    <dbReference type="NCBI Taxonomy" id="1449801"/>
    <lineage>
        <taxon>Bacteria</taxon>
        <taxon>Bacillati</taxon>
        <taxon>Bacillota</taxon>
        <taxon>Bacilli</taxon>
        <taxon>Bacillales</taxon>
        <taxon>Bacillaceae</taxon>
        <taxon>Pontibacillus</taxon>
    </lineage>
</organism>
<reference evidence="2 3" key="1">
    <citation type="submission" date="2024-09" db="EMBL/GenBank/DDBJ databases">
        <authorList>
            <person name="Sun Q."/>
            <person name="Mori K."/>
        </authorList>
    </citation>
    <scope>NUCLEOTIDE SEQUENCE [LARGE SCALE GENOMIC DNA]</scope>
    <source>
        <strain evidence="2 3">NCAIM B.02529</strain>
    </source>
</reference>
<comment type="caution">
    <text evidence="2">The sequence shown here is derived from an EMBL/GenBank/DDBJ whole genome shotgun (WGS) entry which is preliminary data.</text>
</comment>
<evidence type="ECO:0000256" key="1">
    <source>
        <dbReference type="SAM" id="Phobius"/>
    </source>
</evidence>
<proteinExistence type="predicted"/>
<name>A0ABV6LJ19_9BACI</name>
<keyword evidence="3" id="KW-1185">Reference proteome</keyword>
<keyword evidence="1" id="KW-0812">Transmembrane</keyword>
<feature type="transmembrane region" description="Helical" evidence="1">
    <location>
        <begin position="6"/>
        <end position="23"/>
    </location>
</feature>
<accession>A0ABV6LJ19</accession>
<keyword evidence="1" id="KW-0472">Membrane</keyword>
<keyword evidence="1" id="KW-1133">Transmembrane helix</keyword>
<sequence length="136" mass="15525">MNRKAIFLYAGILFGSYFILLTSTENGEQKRSIAKTNNLSLDEQVLNGTVHDKVLMISQVEDGLMNSFKAIEEVQHTYNSDHLVITIRTNLSTLLFTSGSIEVKRMEQYADEIVEQYVNGQSYDIVIRSRDNTRLN</sequence>
<gene>
    <name evidence="2" type="ORF">ACFFGV_02110</name>
</gene>
<protein>
    <recommendedName>
        <fullName evidence="4">Sporulation protein</fullName>
    </recommendedName>
</protein>
<dbReference type="Proteomes" id="UP001589836">
    <property type="component" value="Unassembled WGS sequence"/>
</dbReference>
<evidence type="ECO:0008006" key="4">
    <source>
        <dbReference type="Google" id="ProtNLM"/>
    </source>
</evidence>
<evidence type="ECO:0000313" key="2">
    <source>
        <dbReference type="EMBL" id="MFC0522384.1"/>
    </source>
</evidence>
<dbReference type="RefSeq" id="WP_377344915.1">
    <property type="nucleotide sequence ID" value="NZ_JBHLTP010000003.1"/>
</dbReference>